<feature type="transmembrane region" description="Helical" evidence="2">
    <location>
        <begin position="528"/>
        <end position="549"/>
    </location>
</feature>
<proteinExistence type="predicted"/>
<gene>
    <name evidence="3" type="ORF">B0T16DRAFT_490894</name>
</gene>
<keyword evidence="2" id="KW-1133">Transmembrane helix</keyword>
<feature type="region of interest" description="Disordered" evidence="1">
    <location>
        <begin position="335"/>
        <end position="367"/>
    </location>
</feature>
<name>A0AA40CRI5_9PEZI</name>
<feature type="transmembrane region" description="Helical" evidence="2">
    <location>
        <begin position="375"/>
        <end position="392"/>
    </location>
</feature>
<feature type="transmembrane region" description="Helical" evidence="2">
    <location>
        <begin position="146"/>
        <end position="166"/>
    </location>
</feature>
<feature type="transmembrane region" description="Helical" evidence="2">
    <location>
        <begin position="204"/>
        <end position="224"/>
    </location>
</feature>
<protein>
    <submittedName>
        <fullName evidence="3">Uncharacterized protein</fullName>
    </submittedName>
</protein>
<dbReference type="Proteomes" id="UP001174936">
    <property type="component" value="Unassembled WGS sequence"/>
</dbReference>
<evidence type="ECO:0000313" key="3">
    <source>
        <dbReference type="EMBL" id="KAK0647992.1"/>
    </source>
</evidence>
<organism evidence="3 4">
    <name type="scientific">Cercophora newfieldiana</name>
    <dbReference type="NCBI Taxonomy" id="92897"/>
    <lineage>
        <taxon>Eukaryota</taxon>
        <taxon>Fungi</taxon>
        <taxon>Dikarya</taxon>
        <taxon>Ascomycota</taxon>
        <taxon>Pezizomycotina</taxon>
        <taxon>Sordariomycetes</taxon>
        <taxon>Sordariomycetidae</taxon>
        <taxon>Sordariales</taxon>
        <taxon>Lasiosphaeriaceae</taxon>
        <taxon>Cercophora</taxon>
    </lineage>
</organism>
<feature type="transmembrane region" description="Helical" evidence="2">
    <location>
        <begin position="447"/>
        <end position="471"/>
    </location>
</feature>
<feature type="compositionally biased region" description="Polar residues" evidence="1">
    <location>
        <begin position="350"/>
        <end position="362"/>
    </location>
</feature>
<dbReference type="AlphaFoldDB" id="A0AA40CRI5"/>
<evidence type="ECO:0000256" key="2">
    <source>
        <dbReference type="SAM" id="Phobius"/>
    </source>
</evidence>
<keyword evidence="2" id="KW-0812">Transmembrane</keyword>
<sequence length="806" mass="88036">MATEASSSQLAASWPWDGQTHHYSCSVSSATISGTIPEENGRWDYSPGRVDNEVKTTPNTIVTSSNPPVKLNRDLSTRNLSIVGLVLAWVASIAALSGGIFILASPTTKVPEYLVGKIVMVGPTPCAWPRVGEYLGGHRVLKVNEFTMVVLPLLFQILITIISGCLNSIHSTTLRWALWQEGRLRYNSNLRLFTSSKRNGPNKWPANVVAIVGLVLAYGGASVLTFPVSVTATMQIVQDELQIDYNLDGIEDRNGIDFNGWGLVGLGAGLLLQSIISTWALLDSAYVGTWNGNPLATARACRVLQDTIRDPLQSTSRLSLPRSHLESDIELLPSSAFRSNHPPSPPNNPKKTSFPVSTQPSALSACPPTRTQTNILWATSILLALLTLPIPIRASRPDAVRSAMGATTSLTFVERYTGRSDPWYTFQFFGIVESMYNENPYDSRGEYIGLLIQCAVLALPMLGLHVAGALIQMQRDEKIWRRASTVGVNPDGSLILQGLRSWETWVVFLSRAVVPWLFGFGISCNRNIYFATIPMVVVAGMFLGLSGFVEWVDTEVNMQHAPPTSWHIGLIAMILRILELRAVANDEPGGPDTKELQAELIGLRVAVRKVEAKILGQIGPADWQRLNPDLDHTRQMLERLEVHIQGAPWEGFENGLLTPVQEVAACRGLMEDHARTITAARYFEPTYDGVPTMTLLVKWTVRGTANDLSLVGATAGAAFFTAYGFGNKIEGAVGILLTGLSLAMYHQLHRGLPYQNALLGGMSVFGVIMGQALGMQFVEVVIRVHPWCLLAALLGSVCISRAKQYN</sequence>
<keyword evidence="4" id="KW-1185">Reference proteome</keyword>
<accession>A0AA40CRI5</accession>
<keyword evidence="2" id="KW-0472">Membrane</keyword>
<feature type="transmembrane region" description="Helical" evidence="2">
    <location>
        <begin position="261"/>
        <end position="282"/>
    </location>
</feature>
<evidence type="ECO:0000256" key="1">
    <source>
        <dbReference type="SAM" id="MobiDB-lite"/>
    </source>
</evidence>
<feature type="transmembrane region" description="Helical" evidence="2">
    <location>
        <begin position="80"/>
        <end position="104"/>
    </location>
</feature>
<reference evidence="3" key="1">
    <citation type="submission" date="2023-06" db="EMBL/GenBank/DDBJ databases">
        <title>Genome-scale phylogeny and comparative genomics of the fungal order Sordariales.</title>
        <authorList>
            <consortium name="Lawrence Berkeley National Laboratory"/>
            <person name="Hensen N."/>
            <person name="Bonometti L."/>
            <person name="Westerberg I."/>
            <person name="Brannstrom I.O."/>
            <person name="Guillou S."/>
            <person name="Cros-Aarteil S."/>
            <person name="Calhoun S."/>
            <person name="Haridas S."/>
            <person name="Kuo A."/>
            <person name="Mondo S."/>
            <person name="Pangilinan J."/>
            <person name="Riley R."/>
            <person name="Labutti K."/>
            <person name="Andreopoulos B."/>
            <person name="Lipzen A."/>
            <person name="Chen C."/>
            <person name="Yanf M."/>
            <person name="Daum C."/>
            <person name="Ng V."/>
            <person name="Clum A."/>
            <person name="Steindorff A."/>
            <person name="Ohm R."/>
            <person name="Martin F."/>
            <person name="Silar P."/>
            <person name="Natvig D."/>
            <person name="Lalanne C."/>
            <person name="Gautier V."/>
            <person name="Ament-Velasquez S.L."/>
            <person name="Kruys A."/>
            <person name="Hutchinson M.I."/>
            <person name="Powell A.J."/>
            <person name="Barry K."/>
            <person name="Miller A.N."/>
            <person name="Grigoriev I.V."/>
            <person name="Debuchy R."/>
            <person name="Gladieux P."/>
            <person name="Thoren M.H."/>
            <person name="Johannesson H."/>
        </authorList>
    </citation>
    <scope>NUCLEOTIDE SEQUENCE</scope>
    <source>
        <strain evidence="3">SMH2532-1</strain>
    </source>
</reference>
<comment type="caution">
    <text evidence="3">The sequence shown here is derived from an EMBL/GenBank/DDBJ whole genome shotgun (WGS) entry which is preliminary data.</text>
</comment>
<dbReference type="EMBL" id="JAULSV010000003">
    <property type="protein sequence ID" value="KAK0647992.1"/>
    <property type="molecule type" value="Genomic_DNA"/>
</dbReference>
<evidence type="ECO:0000313" key="4">
    <source>
        <dbReference type="Proteomes" id="UP001174936"/>
    </source>
</evidence>